<accession>A0A368HEV0</accession>
<keyword evidence="3" id="KW-1185">Reference proteome</keyword>
<name>A0A368HEV0_9GAMM</name>
<dbReference type="Gene3D" id="3.20.20.140">
    <property type="entry name" value="Metal-dependent hydrolases"/>
    <property type="match status" value="1"/>
</dbReference>
<dbReference type="CDD" id="cd07438">
    <property type="entry name" value="PHP_HisPPase_AMP"/>
    <property type="match status" value="1"/>
</dbReference>
<dbReference type="InterPro" id="IPR016195">
    <property type="entry name" value="Pol/histidinol_Pase-like"/>
</dbReference>
<protein>
    <submittedName>
        <fullName evidence="2">Phosphatase</fullName>
    </submittedName>
</protein>
<dbReference type="InterPro" id="IPR004013">
    <property type="entry name" value="PHP_dom"/>
</dbReference>
<evidence type="ECO:0000313" key="2">
    <source>
        <dbReference type="EMBL" id="RCN56001.1"/>
    </source>
</evidence>
<dbReference type="EMBL" id="PSYR01000002">
    <property type="protein sequence ID" value="RCN56001.1"/>
    <property type="molecule type" value="Genomic_DNA"/>
</dbReference>
<dbReference type="InterPro" id="IPR052018">
    <property type="entry name" value="PHP_domain"/>
</dbReference>
<proteinExistence type="predicted"/>
<dbReference type="SUPFAM" id="SSF89550">
    <property type="entry name" value="PHP domain-like"/>
    <property type="match status" value="1"/>
</dbReference>
<dbReference type="AlphaFoldDB" id="A0A368HEV0"/>
<evidence type="ECO:0000313" key="3">
    <source>
        <dbReference type="Proteomes" id="UP000253250"/>
    </source>
</evidence>
<evidence type="ECO:0000259" key="1">
    <source>
        <dbReference type="SMART" id="SM00481"/>
    </source>
</evidence>
<reference evidence="2 3" key="1">
    <citation type="submission" date="2018-02" db="EMBL/GenBank/DDBJ databases">
        <title>Insights into the biology of acidophilic members of the Acidiferrobacteraceae family derived from comparative genomic analyses.</title>
        <authorList>
            <person name="Issotta F."/>
            <person name="Thyssen C."/>
            <person name="Mena C."/>
            <person name="Moya A."/>
            <person name="Bellenberg S."/>
            <person name="Sproer C."/>
            <person name="Covarrubias P.C."/>
            <person name="Sand W."/>
            <person name="Quatrini R."/>
            <person name="Vera M."/>
        </authorList>
    </citation>
    <scope>NUCLEOTIDE SEQUENCE [LARGE SCALE GENOMIC DNA]</scope>
    <source>
        <strain evidence="3">m-1</strain>
    </source>
</reference>
<dbReference type="PANTHER" id="PTHR42924:SF3">
    <property type="entry name" value="POLYMERASE_HISTIDINOL PHOSPHATASE N-TERMINAL DOMAIN-CONTAINING PROTEIN"/>
    <property type="match status" value="1"/>
</dbReference>
<dbReference type="InterPro" id="IPR003141">
    <property type="entry name" value="Pol/His_phosphatase_N"/>
</dbReference>
<dbReference type="GO" id="GO:0004534">
    <property type="term" value="F:5'-3' RNA exonuclease activity"/>
    <property type="evidence" value="ECO:0007669"/>
    <property type="project" value="TreeGrafter"/>
</dbReference>
<dbReference type="OrthoDB" id="9804333at2"/>
<feature type="domain" description="Polymerase/histidinol phosphatase N-terminal" evidence="1">
    <location>
        <begin position="6"/>
        <end position="71"/>
    </location>
</feature>
<dbReference type="Pfam" id="PF02811">
    <property type="entry name" value="PHP"/>
    <property type="match status" value="1"/>
</dbReference>
<dbReference type="GO" id="GO:0035312">
    <property type="term" value="F:5'-3' DNA exonuclease activity"/>
    <property type="evidence" value="ECO:0007669"/>
    <property type="project" value="TreeGrafter"/>
</dbReference>
<dbReference type="Gene3D" id="1.10.150.650">
    <property type="match status" value="1"/>
</dbReference>
<dbReference type="Proteomes" id="UP000253250">
    <property type="component" value="Unassembled WGS sequence"/>
</dbReference>
<gene>
    <name evidence="2" type="ORF">C4900_08915</name>
</gene>
<comment type="caution">
    <text evidence="2">The sequence shown here is derived from an EMBL/GenBank/DDBJ whole genome shotgun (WGS) entry which is preliminary data.</text>
</comment>
<dbReference type="SMART" id="SM00481">
    <property type="entry name" value="POLIIIAc"/>
    <property type="match status" value="1"/>
</dbReference>
<dbReference type="PANTHER" id="PTHR42924">
    <property type="entry name" value="EXONUCLEASE"/>
    <property type="match status" value="1"/>
</dbReference>
<sequence length="283" mass="29993">MEQLYYDLHTHTVWSDGELEPALLVASAVTAGVRVLALTDHDTMAGVDEAVGAAHGLGLQLIPGVELSVSWQGLTVHVVGLGLDAGNVRLRRALEELREIRIERGRAMVAALAAAGLGEAQSILERPGIVSRVHVADWLVAHGHAPDRTRAFKRFLTRGTVAYVAAQWPDLSAAVGWIKGAGGCAVLAHPIRYRLSGGRLAQLVGAFTEAGGAALEVVTAGLDAGEIGRLARLARKYALHASVGSDFHKALPWRPRPGGLPDLPGDCRPVWDGWPQIALQEIG</sequence>
<organism evidence="2 3">
    <name type="scientific">Acidiferrobacter thiooxydans</name>
    <dbReference type="NCBI Taxonomy" id="163359"/>
    <lineage>
        <taxon>Bacteria</taxon>
        <taxon>Pseudomonadati</taxon>
        <taxon>Pseudomonadota</taxon>
        <taxon>Gammaproteobacteria</taxon>
        <taxon>Acidiferrobacterales</taxon>
        <taxon>Acidiferrobacteraceae</taxon>
        <taxon>Acidiferrobacter</taxon>
    </lineage>
</organism>